<evidence type="ECO:0000313" key="5">
    <source>
        <dbReference type="EMBL" id="CAB4189629.1"/>
    </source>
</evidence>
<dbReference type="EMBL" id="LR797082">
    <property type="protein sequence ID" value="CAB4185966.1"/>
    <property type="molecule type" value="Genomic_DNA"/>
</dbReference>
<evidence type="ECO:0000313" key="6">
    <source>
        <dbReference type="EMBL" id="CAB4194278.1"/>
    </source>
</evidence>
<dbReference type="EMBL" id="LR796987">
    <property type="protein sequence ID" value="CAB4180360.1"/>
    <property type="molecule type" value="Genomic_DNA"/>
</dbReference>
<evidence type="ECO:0000313" key="4">
    <source>
        <dbReference type="EMBL" id="CAB4185966.1"/>
    </source>
</evidence>
<gene>
    <name evidence="3" type="ORF">UFOVP1039_21</name>
    <name evidence="4" type="ORF">UFOVP1141_20</name>
    <name evidence="5" type="ORF">UFOVP1203_11</name>
    <name evidence="6" type="ORF">UFOVP1259_12</name>
    <name evidence="7" type="ORF">UFOVP1501_4</name>
    <name evidence="8" type="ORF">UFOVP1589_11</name>
    <name evidence="1" type="ORF">UFOVP479_6</name>
    <name evidence="2" type="ORF">UFOVP977_2</name>
</gene>
<proteinExistence type="predicted"/>
<evidence type="ECO:0000313" key="3">
    <source>
        <dbReference type="EMBL" id="CAB4180360.1"/>
    </source>
</evidence>
<sequence length="86" mass="9791">MAKLKITRKDGSVGEFEISPLVQYGFEITHKKSFIKSFIEDQKASDLYWVAWECIRRSGETVPVFGESFIETLTSVEVTSDDLPLD</sequence>
<dbReference type="EMBL" id="LR797204">
    <property type="protein sequence ID" value="CAB4194278.1"/>
    <property type="molecule type" value="Genomic_DNA"/>
</dbReference>
<evidence type="ECO:0000313" key="8">
    <source>
        <dbReference type="EMBL" id="CAB5230981.1"/>
    </source>
</evidence>
<protein>
    <submittedName>
        <fullName evidence="7">Uncharacterized protein</fullName>
    </submittedName>
</protein>
<reference evidence="7" key="1">
    <citation type="submission" date="2020-05" db="EMBL/GenBank/DDBJ databases">
        <authorList>
            <person name="Chiriac C."/>
            <person name="Salcher M."/>
            <person name="Ghai R."/>
            <person name="Kavagutti S V."/>
        </authorList>
    </citation>
    <scope>NUCLEOTIDE SEQUENCE</scope>
</reference>
<dbReference type="EMBL" id="LR797448">
    <property type="protein sequence ID" value="CAB4216953.1"/>
    <property type="molecule type" value="Genomic_DNA"/>
</dbReference>
<dbReference type="EMBL" id="LR798426">
    <property type="protein sequence ID" value="CAB5230981.1"/>
    <property type="molecule type" value="Genomic_DNA"/>
</dbReference>
<evidence type="ECO:0000313" key="7">
    <source>
        <dbReference type="EMBL" id="CAB4216953.1"/>
    </source>
</evidence>
<name>A0A6J5SNI3_9CAUD</name>
<evidence type="ECO:0000313" key="2">
    <source>
        <dbReference type="EMBL" id="CAB4176004.1"/>
    </source>
</evidence>
<accession>A0A6J5SNI3</accession>
<evidence type="ECO:0000313" key="1">
    <source>
        <dbReference type="EMBL" id="CAB4145283.1"/>
    </source>
</evidence>
<dbReference type="EMBL" id="LR796932">
    <property type="protein sequence ID" value="CAB4176004.1"/>
    <property type="molecule type" value="Genomic_DNA"/>
</dbReference>
<organism evidence="7">
    <name type="scientific">uncultured Caudovirales phage</name>
    <dbReference type="NCBI Taxonomy" id="2100421"/>
    <lineage>
        <taxon>Viruses</taxon>
        <taxon>Duplodnaviria</taxon>
        <taxon>Heunggongvirae</taxon>
        <taxon>Uroviricota</taxon>
        <taxon>Caudoviricetes</taxon>
        <taxon>Peduoviridae</taxon>
        <taxon>Maltschvirus</taxon>
        <taxon>Maltschvirus maltsch</taxon>
    </lineage>
</organism>
<dbReference type="EMBL" id="LR797143">
    <property type="protein sequence ID" value="CAB4189629.1"/>
    <property type="molecule type" value="Genomic_DNA"/>
</dbReference>
<dbReference type="EMBL" id="LR796452">
    <property type="protein sequence ID" value="CAB4145283.1"/>
    <property type="molecule type" value="Genomic_DNA"/>
</dbReference>